<evidence type="ECO:0000313" key="1">
    <source>
        <dbReference type="EMBL" id="KAJ3016513.1"/>
    </source>
</evidence>
<organism evidence="1 2">
    <name type="scientific">Trametes sanguinea</name>
    <dbReference type="NCBI Taxonomy" id="158606"/>
    <lineage>
        <taxon>Eukaryota</taxon>
        <taxon>Fungi</taxon>
        <taxon>Dikarya</taxon>
        <taxon>Basidiomycota</taxon>
        <taxon>Agaricomycotina</taxon>
        <taxon>Agaricomycetes</taxon>
        <taxon>Polyporales</taxon>
        <taxon>Polyporaceae</taxon>
        <taxon>Trametes</taxon>
    </lineage>
</organism>
<dbReference type="EMBL" id="JANSHE010000114">
    <property type="protein sequence ID" value="KAJ3016513.1"/>
    <property type="molecule type" value="Genomic_DNA"/>
</dbReference>
<comment type="caution">
    <text evidence="1">The sequence shown here is derived from an EMBL/GenBank/DDBJ whole genome shotgun (WGS) entry which is preliminary data.</text>
</comment>
<dbReference type="Proteomes" id="UP001144978">
    <property type="component" value="Unassembled WGS sequence"/>
</dbReference>
<protein>
    <submittedName>
        <fullName evidence="1">Uncharacterized protein</fullName>
    </submittedName>
</protein>
<gene>
    <name evidence="1" type="ORF">NUW54_g790</name>
</gene>
<proteinExistence type="predicted"/>
<accession>A0ACC1Q868</accession>
<name>A0ACC1Q868_9APHY</name>
<keyword evidence="2" id="KW-1185">Reference proteome</keyword>
<evidence type="ECO:0000313" key="2">
    <source>
        <dbReference type="Proteomes" id="UP001144978"/>
    </source>
</evidence>
<reference evidence="1" key="1">
    <citation type="submission" date="2022-08" db="EMBL/GenBank/DDBJ databases">
        <title>Genome Sequence of Pycnoporus sanguineus.</title>
        <authorList>
            <person name="Buettner E."/>
        </authorList>
    </citation>
    <scope>NUCLEOTIDE SEQUENCE</scope>
    <source>
        <strain evidence="1">CG-C14</strain>
    </source>
</reference>
<sequence>MPRTCYAYTSSSALASLRDSPSPNDAPPAKRPRPTPHGGRLLGGKFLLPTSFGGERGSKESSTAPTSNRSTPGPMETSRVGTANISQVLAAHGSIQPYYQRVPQVPVTDGQELTIRCLAGSPVGSWWYIKQAWSGRKRQHCGTVRRCLRCAFSQHGWVSLCHSHKKPTGLSSGRRATDMLMELKKNHESLVAKLETLEDTVKRLTRDNSRLSTNVTGLQHENEELHELYKGLCEGFTSCDERLQFLEMHSEPEAKESDSGSFTKEDAPAVDEAKLVRNAKKHELKTNAFFSCIRAVLLSLLGIRKKENLLVPLRRGFWTTEDAMDPGRLLRPCWDEGWVMNREGWVRQDGRRWSTALLQEFLDVLPENVVEEGLETCFSNLAKRYKQEQAVDAKVRENARTQNRRKRRKVVKAHECANARGRVEALSHLEFDWLFQWQYQSTDESDQDGDKDTALDPETDTEDAAGIAKIWKGSSKLQPWVQRAPAYRRNEITLLLDELDTHVMELRQAEVAETLQGNTHHARIRGPICPAKDSKLPILRKRAKKMAGREGGLSLTIASPRRLHAQCLTMIDWVAGETEVVDEGAGAGRADGEDEE</sequence>